<organism evidence="3 4">
    <name type="scientific">Loigolactobacillus bifermentans DSM 20003</name>
    <dbReference type="NCBI Taxonomy" id="1423726"/>
    <lineage>
        <taxon>Bacteria</taxon>
        <taxon>Bacillati</taxon>
        <taxon>Bacillota</taxon>
        <taxon>Bacilli</taxon>
        <taxon>Lactobacillales</taxon>
        <taxon>Lactobacillaceae</taxon>
        <taxon>Loigolactobacillus</taxon>
    </lineage>
</organism>
<proteinExistence type="inferred from homology"/>
<dbReference type="NCBIfam" id="TIGR02817">
    <property type="entry name" value="adh_fam_1"/>
    <property type="match status" value="1"/>
</dbReference>
<dbReference type="SMART" id="SM00829">
    <property type="entry name" value="PKS_ER"/>
    <property type="match status" value="1"/>
</dbReference>
<comment type="similarity">
    <text evidence="1">Belongs to the zinc-containing alcohol dehydrogenase family. Quinone oxidoreductase subfamily.</text>
</comment>
<evidence type="ECO:0000313" key="3">
    <source>
        <dbReference type="EMBL" id="KRK32556.1"/>
    </source>
</evidence>
<dbReference type="GO" id="GO:0016491">
    <property type="term" value="F:oxidoreductase activity"/>
    <property type="evidence" value="ECO:0007669"/>
    <property type="project" value="UniProtKB-KW"/>
</dbReference>
<feature type="domain" description="Enoyl reductase (ER)" evidence="2">
    <location>
        <begin position="13"/>
        <end position="332"/>
    </location>
</feature>
<dbReference type="PROSITE" id="PS01162">
    <property type="entry name" value="QOR_ZETA_CRYSTAL"/>
    <property type="match status" value="1"/>
</dbReference>
<dbReference type="AlphaFoldDB" id="A0A0R1GE70"/>
<dbReference type="InterPro" id="IPR002364">
    <property type="entry name" value="Quin_OxRdtase/zeta-crystal_CS"/>
</dbReference>
<evidence type="ECO:0000259" key="2">
    <source>
        <dbReference type="SMART" id="SM00829"/>
    </source>
</evidence>
<keyword evidence="4" id="KW-1185">Reference proteome</keyword>
<dbReference type="PANTHER" id="PTHR43482">
    <property type="entry name" value="PROTEIN AST1-RELATED"/>
    <property type="match status" value="1"/>
</dbReference>
<gene>
    <name evidence="3" type="ORF">FC07_GL001981</name>
</gene>
<evidence type="ECO:0000313" key="4">
    <source>
        <dbReference type="Proteomes" id="UP000051461"/>
    </source>
</evidence>
<dbReference type="InterPro" id="IPR014182">
    <property type="entry name" value="ADH_Zn_typ-1"/>
</dbReference>
<dbReference type="OrthoDB" id="9792162at2"/>
<dbReference type="Gene3D" id="3.40.50.720">
    <property type="entry name" value="NAD(P)-binding Rossmann-like Domain"/>
    <property type="match status" value="1"/>
</dbReference>
<sequence>MLGIGITQGAATASQQTFQTRELPEPVATDHDVVVRIQATSVNPVDTKVRQATQQRALKILGYDAVGTITQVGAAVTDFQVGQRVFYAGSNQRPGANAEQQLVDARLIGHAPETLTDAEAAALPLTMLTAYELLFEKFHQPFAANANQGKTVLIINGAGGVGSAAIQLAKWAGFTVITTASRPETIAWVQQLGADQVLDHHQDLLAQLGPDAVNSLDDVMILHKTEPYFETAAKLVKPLGHVGSIVESRDPLPLGLLKDKAASFDWEFMFAKAKYQVDLASQGAFLNQLAQLVDSGAIRSTLTKTLTEISPTTLREAHMLVEAGHMLGKVVLTAPFKGSETTE</sequence>
<dbReference type="InterPro" id="IPR052585">
    <property type="entry name" value="Lipid_raft_assoc_Zn_ADH"/>
</dbReference>
<evidence type="ECO:0000256" key="1">
    <source>
        <dbReference type="RuleBase" id="RU364000"/>
    </source>
</evidence>
<dbReference type="InterPro" id="IPR013154">
    <property type="entry name" value="ADH-like_N"/>
</dbReference>
<dbReference type="InterPro" id="IPR020843">
    <property type="entry name" value="ER"/>
</dbReference>
<keyword evidence="1" id="KW-0479">Metal-binding</keyword>
<dbReference type="PATRIC" id="fig|1423726.3.peg.2057"/>
<dbReference type="SUPFAM" id="SSF51735">
    <property type="entry name" value="NAD(P)-binding Rossmann-fold domains"/>
    <property type="match status" value="1"/>
</dbReference>
<dbReference type="Pfam" id="PF13602">
    <property type="entry name" value="ADH_zinc_N_2"/>
    <property type="match status" value="1"/>
</dbReference>
<dbReference type="SUPFAM" id="SSF50129">
    <property type="entry name" value="GroES-like"/>
    <property type="match status" value="1"/>
</dbReference>
<dbReference type="PANTHER" id="PTHR43482:SF1">
    <property type="entry name" value="PROTEIN AST1-RELATED"/>
    <property type="match status" value="1"/>
</dbReference>
<dbReference type="Proteomes" id="UP000051461">
    <property type="component" value="Unassembled WGS sequence"/>
</dbReference>
<comment type="caution">
    <text evidence="3">The sequence shown here is derived from an EMBL/GenBank/DDBJ whole genome shotgun (WGS) entry which is preliminary data.</text>
</comment>
<accession>A0A0R1GE70</accession>
<dbReference type="InterPro" id="IPR036291">
    <property type="entry name" value="NAD(P)-bd_dom_sf"/>
</dbReference>
<dbReference type="CDD" id="cd08252">
    <property type="entry name" value="AL_MDR"/>
    <property type="match status" value="1"/>
</dbReference>
<keyword evidence="1" id="KW-0560">Oxidoreductase</keyword>
<dbReference type="RefSeq" id="WP_057905822.1">
    <property type="nucleotide sequence ID" value="NZ_AZDA01000140.1"/>
</dbReference>
<keyword evidence="1" id="KW-0862">Zinc</keyword>
<dbReference type="Pfam" id="PF08240">
    <property type="entry name" value="ADH_N"/>
    <property type="match status" value="1"/>
</dbReference>
<dbReference type="EMBL" id="AZDA01000140">
    <property type="protein sequence ID" value="KRK32556.1"/>
    <property type="molecule type" value="Genomic_DNA"/>
</dbReference>
<dbReference type="STRING" id="1423726.FC07_GL001981"/>
<reference evidence="3 4" key="1">
    <citation type="journal article" date="2015" name="Genome Announc.">
        <title>Expanding the biotechnology potential of lactobacilli through comparative genomics of 213 strains and associated genera.</title>
        <authorList>
            <person name="Sun Z."/>
            <person name="Harris H.M."/>
            <person name="McCann A."/>
            <person name="Guo C."/>
            <person name="Argimon S."/>
            <person name="Zhang W."/>
            <person name="Yang X."/>
            <person name="Jeffery I.B."/>
            <person name="Cooney J.C."/>
            <person name="Kagawa T.F."/>
            <person name="Liu W."/>
            <person name="Song Y."/>
            <person name="Salvetti E."/>
            <person name="Wrobel A."/>
            <person name="Rasinkangas P."/>
            <person name="Parkhill J."/>
            <person name="Rea M.C."/>
            <person name="O'Sullivan O."/>
            <person name="Ritari J."/>
            <person name="Douillard F.P."/>
            <person name="Paul Ross R."/>
            <person name="Yang R."/>
            <person name="Briner A.E."/>
            <person name="Felis G.E."/>
            <person name="de Vos W.M."/>
            <person name="Barrangou R."/>
            <person name="Klaenhammer T.R."/>
            <person name="Caufield P.W."/>
            <person name="Cui Y."/>
            <person name="Zhang H."/>
            <person name="O'Toole P.W."/>
        </authorList>
    </citation>
    <scope>NUCLEOTIDE SEQUENCE [LARGE SCALE GENOMIC DNA]</scope>
    <source>
        <strain evidence="3 4">DSM 20003</strain>
    </source>
</reference>
<dbReference type="Gene3D" id="3.90.180.10">
    <property type="entry name" value="Medium-chain alcohol dehydrogenases, catalytic domain"/>
    <property type="match status" value="1"/>
</dbReference>
<protein>
    <recommendedName>
        <fullName evidence="1">Zinc-type alcohol dehydrogenase-like protein</fullName>
    </recommendedName>
</protein>
<dbReference type="InterPro" id="IPR011032">
    <property type="entry name" value="GroES-like_sf"/>
</dbReference>
<name>A0A0R1GE70_9LACO</name>
<dbReference type="GO" id="GO:0008270">
    <property type="term" value="F:zinc ion binding"/>
    <property type="evidence" value="ECO:0007669"/>
    <property type="project" value="InterPro"/>
</dbReference>